<dbReference type="STRING" id="580166.AUP43_09500"/>
<feature type="chain" id="PRO_5007602275" description="Cobalt ABC transporter substrate-binding protein" evidence="1">
    <location>
        <begin position="26"/>
        <end position="246"/>
    </location>
</feature>
<sequence length="246" mass="25994">MRNLFSLRPAAAALALLLSAGGASAHQVWIEQEADGARLYFGEFGDNLREISPGLLDKFSQMDAALVDAKGGERSLSAQKTGAFFALGASAGKGESIVAAEVGYPAFERKDGDKTIRTVWVPAARYVSDFAERTPSLALDIAPAGKTAEGAVAFKVTFRGQPLPKAKVALVALSGWSQEHRTDENGAFTATLPWKGAYVAEVAHTDKTPGERKGETHDQSMYVTSLSFVTDEGMPSPPAPPAAKPN</sequence>
<dbReference type="EMBL" id="LPXN01000111">
    <property type="protein sequence ID" value="KZD07847.1"/>
    <property type="molecule type" value="Genomic_DNA"/>
</dbReference>
<reference evidence="2 3" key="1">
    <citation type="submission" date="2015-12" db="EMBL/GenBank/DDBJ databases">
        <title>Genome sequence of Oceanibaculum pacificum MCCC 1A02656.</title>
        <authorList>
            <person name="Lu L."/>
            <person name="Lai Q."/>
            <person name="Shao Z."/>
            <person name="Qian P."/>
        </authorList>
    </citation>
    <scope>NUCLEOTIDE SEQUENCE [LARGE SCALE GENOMIC DNA]</scope>
    <source>
        <strain evidence="2 3">MCCC 1A02656</strain>
    </source>
</reference>
<dbReference type="Pfam" id="PF10670">
    <property type="entry name" value="DUF4198"/>
    <property type="match status" value="1"/>
</dbReference>
<dbReference type="SUPFAM" id="SSF49478">
    <property type="entry name" value="Cna protein B-type domain"/>
    <property type="match status" value="1"/>
</dbReference>
<keyword evidence="1" id="KW-0732">Signal</keyword>
<accession>A0A154W319</accession>
<protein>
    <recommendedName>
        <fullName evidence="4">Cobalt ABC transporter substrate-binding protein</fullName>
    </recommendedName>
</protein>
<gene>
    <name evidence="2" type="ORF">AUP43_09500</name>
</gene>
<comment type="caution">
    <text evidence="2">The sequence shown here is derived from an EMBL/GenBank/DDBJ whole genome shotgun (WGS) entry which is preliminary data.</text>
</comment>
<evidence type="ECO:0008006" key="4">
    <source>
        <dbReference type="Google" id="ProtNLM"/>
    </source>
</evidence>
<proteinExistence type="predicted"/>
<dbReference type="AlphaFoldDB" id="A0A154W319"/>
<dbReference type="Proteomes" id="UP000076400">
    <property type="component" value="Unassembled WGS sequence"/>
</dbReference>
<evidence type="ECO:0000256" key="1">
    <source>
        <dbReference type="SAM" id="SignalP"/>
    </source>
</evidence>
<evidence type="ECO:0000313" key="3">
    <source>
        <dbReference type="Proteomes" id="UP000076400"/>
    </source>
</evidence>
<dbReference type="InterPro" id="IPR019613">
    <property type="entry name" value="DUF4198"/>
</dbReference>
<dbReference type="OrthoDB" id="5995861at2"/>
<dbReference type="RefSeq" id="WP_067556445.1">
    <property type="nucleotide sequence ID" value="NZ_LPXN01000111.1"/>
</dbReference>
<feature type="signal peptide" evidence="1">
    <location>
        <begin position="1"/>
        <end position="25"/>
    </location>
</feature>
<organism evidence="2 3">
    <name type="scientific">Oceanibaculum pacificum</name>
    <dbReference type="NCBI Taxonomy" id="580166"/>
    <lineage>
        <taxon>Bacteria</taxon>
        <taxon>Pseudomonadati</taxon>
        <taxon>Pseudomonadota</taxon>
        <taxon>Alphaproteobacteria</taxon>
        <taxon>Rhodospirillales</taxon>
        <taxon>Oceanibaculaceae</taxon>
        <taxon>Oceanibaculum</taxon>
    </lineage>
</organism>
<evidence type="ECO:0000313" key="2">
    <source>
        <dbReference type="EMBL" id="KZD07847.1"/>
    </source>
</evidence>
<keyword evidence="3" id="KW-1185">Reference proteome</keyword>
<name>A0A154W319_9PROT</name>